<dbReference type="EMBL" id="AVQC01000011">
    <property type="protein sequence ID" value="KOA65109.1"/>
    <property type="molecule type" value="Genomic_DNA"/>
</dbReference>
<protein>
    <submittedName>
        <fullName evidence="1">Uncharacterized protein</fullName>
    </submittedName>
</protein>
<comment type="caution">
    <text evidence="1">The sequence shown here is derived from an EMBL/GenBank/DDBJ whole genome shotgun (WGS) entry which is preliminary data.</text>
</comment>
<evidence type="ECO:0000313" key="2">
    <source>
        <dbReference type="Proteomes" id="UP000036802"/>
    </source>
</evidence>
<dbReference type="PATRIC" id="fig|1365964.3.peg.1353"/>
<sequence>MMHNDEIETIQSIKDKTRYYIEQCSPESNIRYTDYFNHTFIPDMVINWNKQERYLYIRTTPDINWIFEDAKLLDIFHPIILTIEDFNEITDKSIPELQGKPISSLISNTMTLRMLTEQNREQAIYKIVNHPIPQYGRGLFTKPLATKTAQDFIDGANAAESLDGNQVAHSLQTMHHVMSNDGRNQIDSFYQALWCGHGGAIANYPSLALLGNELNDEGWDYLLSHSDENTQWSSIPAKLTLPQTSQLNAQKHPYNFNSLIAGKANTVAVKAAKVVRTPPSLFSESAHLPFWHWTIDENHLIATNGTTQIIFSDSTEDIKKMYESEDIAMHEGLNVDTFIHRVAGLKIQRVQVDNRDSVTVYNIPDSKIQKSNTLRMFGKNARVISCEAQIPISKREKNIKFDYTNGIANVQRGICDLQAFAQTIIPAMVDLKESEYDSLSHLFMEEAQGALF</sequence>
<accession>A0A0L7CZE8</accession>
<dbReference type="Proteomes" id="UP000036802">
    <property type="component" value="Unassembled WGS sequence"/>
</dbReference>
<dbReference type="AlphaFoldDB" id="A0A0L7CZE8"/>
<organism evidence="1 2">
    <name type="scientific">Bifidobacterium breve MCC 1114</name>
    <dbReference type="NCBI Taxonomy" id="1365964"/>
    <lineage>
        <taxon>Bacteria</taxon>
        <taxon>Bacillati</taxon>
        <taxon>Actinomycetota</taxon>
        <taxon>Actinomycetes</taxon>
        <taxon>Bifidobacteriales</taxon>
        <taxon>Bifidobacteriaceae</taxon>
        <taxon>Bifidobacterium</taxon>
    </lineage>
</organism>
<dbReference type="RefSeq" id="WP_052790601.1">
    <property type="nucleotide sequence ID" value="NZ_AVQC01000011.1"/>
</dbReference>
<proteinExistence type="predicted"/>
<reference evidence="1 2" key="1">
    <citation type="journal article" date="2015" name="Int J Genomics">
        <title>Comparative Genomics Revealed Genetic Diversity and Species/Strain-Level Differences in Carbohydrate Metabolism of Three Probiotic Bifidobacterial Species.</title>
        <authorList>
            <person name="Odamaki T."/>
            <person name="Horigome A."/>
            <person name="Sugahara H."/>
            <person name="Hashikura N."/>
            <person name="Minami J."/>
            <person name="Xiao J.Z."/>
            <person name="Abe F."/>
        </authorList>
    </citation>
    <scope>NUCLEOTIDE SEQUENCE [LARGE SCALE GENOMIC DNA]</scope>
    <source>
        <strain evidence="1 2">MCC 1114</strain>
    </source>
</reference>
<gene>
    <name evidence="1" type="ORF">BBM1114_06715</name>
</gene>
<evidence type="ECO:0000313" key="1">
    <source>
        <dbReference type="EMBL" id="KOA65109.1"/>
    </source>
</evidence>
<name>A0A0L7CZE8_BIFBR</name>